<evidence type="ECO:0000313" key="9">
    <source>
        <dbReference type="Proteomes" id="UP001316803"/>
    </source>
</evidence>
<dbReference type="GO" id="GO:0005886">
    <property type="term" value="C:plasma membrane"/>
    <property type="evidence" value="ECO:0007669"/>
    <property type="project" value="TreeGrafter"/>
</dbReference>
<feature type="transmembrane region" description="Helical" evidence="6">
    <location>
        <begin position="474"/>
        <end position="496"/>
    </location>
</feature>
<feature type="compositionally biased region" description="Polar residues" evidence="5">
    <location>
        <begin position="15"/>
        <end position="28"/>
    </location>
</feature>
<evidence type="ECO:0000256" key="6">
    <source>
        <dbReference type="SAM" id="Phobius"/>
    </source>
</evidence>
<dbReference type="Proteomes" id="UP001316803">
    <property type="component" value="Unassembled WGS sequence"/>
</dbReference>
<feature type="transmembrane region" description="Helical" evidence="6">
    <location>
        <begin position="70"/>
        <end position="91"/>
    </location>
</feature>
<accession>A0AAN8E896</accession>
<sequence length="536" mass="58572">MSFSNDSTFGGKGHSTVTPMGNETPTNNQHVEDAIITPQHVATADPLVSPKKDSSRHVLTSETWKPSLKILCTFHVCLNIFICNFYGGGMVPTSVPVAMQFHVDLAQISSLFSYPIMAQGLSNIIWVPLMLKIGKRHTVILNACMLIPCIVWGGCATSYDSLLAARVLGGFALGASESYGPAIIGDLWYEHDLGTVLGVFTACIYISPTIGQILVGYITQGVGWRWGYWLSLIIAVINAIAMILTLPETTYQRHIVVGVTAGDIQRQHKHKDVRTSTHQESQYISDVQPFSLMSNLWYFKHPQVDYNSNYFGNLIRPAIFVIAPNILWSGLLWAAVAGAWVAIGVNIPFLFAGPPYLFSPGSQGLFSLSSLIGIMIGGLAGGYITDKVNDKIEKRRLAANQPHKPEERLIMLIVPAILVPVGLAMYGAVMQRRLHWVAGALAWGINSAGMAMISLVVVSYAVDAYILRSGETMVFLNACRCLVTFGILDVMVNWTLTEGPLVTYGCLAGISGALFVLAVPIFFFGPWLRSKTDRWL</sequence>
<feature type="domain" description="Major facilitator superfamily (MFS) profile" evidence="7">
    <location>
        <begin position="72"/>
        <end position="536"/>
    </location>
</feature>
<dbReference type="Pfam" id="PF07690">
    <property type="entry name" value="MFS_1"/>
    <property type="match status" value="1"/>
</dbReference>
<evidence type="ECO:0000256" key="4">
    <source>
        <dbReference type="ARBA" id="ARBA00023136"/>
    </source>
</evidence>
<dbReference type="InterPro" id="IPR020846">
    <property type="entry name" value="MFS_dom"/>
</dbReference>
<dbReference type="EMBL" id="JAKLMC020000069">
    <property type="protein sequence ID" value="KAK5947778.1"/>
    <property type="molecule type" value="Genomic_DNA"/>
</dbReference>
<dbReference type="PANTHER" id="PTHR23502:SF160">
    <property type="entry name" value="MAJOR FACILITATOR SUPERFAMILY (MFS) PROFILE DOMAIN-CONTAINING PROTEIN-RELATED"/>
    <property type="match status" value="1"/>
</dbReference>
<feature type="transmembrane region" description="Helical" evidence="6">
    <location>
        <begin position="138"/>
        <end position="159"/>
    </location>
</feature>
<comment type="subcellular location">
    <subcellularLocation>
        <location evidence="1">Membrane</location>
        <topology evidence="1">Multi-pass membrane protein</topology>
    </subcellularLocation>
</comment>
<evidence type="ECO:0000256" key="1">
    <source>
        <dbReference type="ARBA" id="ARBA00004141"/>
    </source>
</evidence>
<comment type="caution">
    <text evidence="8">The sequence shown here is derived from an EMBL/GenBank/DDBJ whole genome shotgun (WGS) entry which is preliminary data.</text>
</comment>
<reference evidence="8 9" key="1">
    <citation type="submission" date="2022-12" db="EMBL/GenBank/DDBJ databases">
        <title>Genomic features and morphological characterization of a novel Knufia sp. strain isolated from spacecraft assembly facility.</title>
        <authorList>
            <person name="Teixeira M."/>
            <person name="Chander A.M."/>
            <person name="Stajich J.E."/>
            <person name="Venkateswaran K."/>
        </authorList>
    </citation>
    <scope>NUCLEOTIDE SEQUENCE [LARGE SCALE GENOMIC DNA]</scope>
    <source>
        <strain evidence="8 9">FJI-L2-BK-P2</strain>
    </source>
</reference>
<feature type="transmembrane region" description="Helical" evidence="6">
    <location>
        <begin position="196"/>
        <end position="220"/>
    </location>
</feature>
<proteinExistence type="predicted"/>
<keyword evidence="2 6" id="KW-0812">Transmembrane</keyword>
<feature type="transmembrane region" description="Helical" evidence="6">
    <location>
        <begin position="326"/>
        <end position="352"/>
    </location>
</feature>
<dbReference type="PANTHER" id="PTHR23502">
    <property type="entry name" value="MAJOR FACILITATOR SUPERFAMILY"/>
    <property type="match status" value="1"/>
</dbReference>
<feature type="transmembrane region" description="Helical" evidence="6">
    <location>
        <begin position="364"/>
        <end position="385"/>
    </location>
</feature>
<protein>
    <recommendedName>
        <fullName evidence="7">Major facilitator superfamily (MFS) profile domain-containing protein</fullName>
    </recommendedName>
</protein>
<gene>
    <name evidence="8" type="ORF">OHC33_011205</name>
</gene>
<organism evidence="8 9">
    <name type="scientific">Knufia fluminis</name>
    <dbReference type="NCBI Taxonomy" id="191047"/>
    <lineage>
        <taxon>Eukaryota</taxon>
        <taxon>Fungi</taxon>
        <taxon>Dikarya</taxon>
        <taxon>Ascomycota</taxon>
        <taxon>Pezizomycotina</taxon>
        <taxon>Eurotiomycetes</taxon>
        <taxon>Chaetothyriomycetidae</taxon>
        <taxon>Chaetothyriales</taxon>
        <taxon>Trichomeriaceae</taxon>
        <taxon>Knufia</taxon>
    </lineage>
</organism>
<evidence type="ECO:0000256" key="5">
    <source>
        <dbReference type="SAM" id="MobiDB-lite"/>
    </source>
</evidence>
<evidence type="ECO:0000256" key="3">
    <source>
        <dbReference type="ARBA" id="ARBA00022989"/>
    </source>
</evidence>
<dbReference type="Gene3D" id="1.20.1250.20">
    <property type="entry name" value="MFS general substrate transporter like domains"/>
    <property type="match status" value="1"/>
</dbReference>
<evidence type="ECO:0000256" key="2">
    <source>
        <dbReference type="ARBA" id="ARBA00022692"/>
    </source>
</evidence>
<keyword evidence="4 6" id="KW-0472">Membrane</keyword>
<evidence type="ECO:0000259" key="7">
    <source>
        <dbReference type="PROSITE" id="PS50850"/>
    </source>
</evidence>
<feature type="transmembrane region" description="Helical" evidence="6">
    <location>
        <begin position="409"/>
        <end position="429"/>
    </location>
</feature>
<dbReference type="InterPro" id="IPR011701">
    <property type="entry name" value="MFS"/>
</dbReference>
<name>A0AAN8E896_9EURO</name>
<dbReference type="AlphaFoldDB" id="A0AAN8E896"/>
<feature type="transmembrane region" description="Helical" evidence="6">
    <location>
        <begin position="111"/>
        <end position="131"/>
    </location>
</feature>
<dbReference type="SUPFAM" id="SSF103473">
    <property type="entry name" value="MFS general substrate transporter"/>
    <property type="match status" value="1"/>
</dbReference>
<dbReference type="InterPro" id="IPR036259">
    <property type="entry name" value="MFS_trans_sf"/>
</dbReference>
<dbReference type="GO" id="GO:0022857">
    <property type="term" value="F:transmembrane transporter activity"/>
    <property type="evidence" value="ECO:0007669"/>
    <property type="project" value="InterPro"/>
</dbReference>
<feature type="transmembrane region" description="Helical" evidence="6">
    <location>
        <begin position="226"/>
        <end position="246"/>
    </location>
</feature>
<evidence type="ECO:0000313" key="8">
    <source>
        <dbReference type="EMBL" id="KAK5947778.1"/>
    </source>
</evidence>
<keyword evidence="3 6" id="KW-1133">Transmembrane helix</keyword>
<feature type="transmembrane region" description="Helical" evidence="6">
    <location>
        <begin position="502"/>
        <end position="528"/>
    </location>
</feature>
<feature type="transmembrane region" description="Helical" evidence="6">
    <location>
        <begin position="165"/>
        <end position="184"/>
    </location>
</feature>
<keyword evidence="9" id="KW-1185">Reference proteome</keyword>
<feature type="transmembrane region" description="Helical" evidence="6">
    <location>
        <begin position="441"/>
        <end position="462"/>
    </location>
</feature>
<feature type="region of interest" description="Disordered" evidence="5">
    <location>
        <begin position="1"/>
        <end position="28"/>
    </location>
</feature>
<dbReference type="PROSITE" id="PS50850">
    <property type="entry name" value="MFS"/>
    <property type="match status" value="1"/>
</dbReference>